<dbReference type="InterPro" id="IPR012334">
    <property type="entry name" value="Pectin_lyas_fold"/>
</dbReference>
<protein>
    <submittedName>
        <fullName evidence="3">Pectin lyase</fullName>
    </submittedName>
</protein>
<evidence type="ECO:0000313" key="3">
    <source>
        <dbReference type="EMBL" id="GHB86826.1"/>
    </source>
</evidence>
<dbReference type="InterPro" id="IPR011050">
    <property type="entry name" value="Pectin_lyase_fold/virulence"/>
</dbReference>
<dbReference type="SMART" id="SM00710">
    <property type="entry name" value="PbH1"/>
    <property type="match status" value="4"/>
</dbReference>
<keyword evidence="1" id="KW-0732">Signal</keyword>
<evidence type="ECO:0000313" key="4">
    <source>
        <dbReference type="Proteomes" id="UP000598271"/>
    </source>
</evidence>
<organism evidence="3 4">
    <name type="scientific">Persicitalea jodogahamensis</name>
    <dbReference type="NCBI Taxonomy" id="402147"/>
    <lineage>
        <taxon>Bacteria</taxon>
        <taxon>Pseudomonadati</taxon>
        <taxon>Bacteroidota</taxon>
        <taxon>Cytophagia</taxon>
        <taxon>Cytophagales</taxon>
        <taxon>Spirosomataceae</taxon>
        <taxon>Persicitalea</taxon>
    </lineage>
</organism>
<comment type="caution">
    <text evidence="3">The sequence shown here is derived from an EMBL/GenBank/DDBJ whole genome shotgun (WGS) entry which is preliminary data.</text>
</comment>
<dbReference type="Proteomes" id="UP000598271">
    <property type="component" value="Unassembled WGS sequence"/>
</dbReference>
<dbReference type="InterPro" id="IPR006626">
    <property type="entry name" value="PbH1"/>
</dbReference>
<proteinExistence type="predicted"/>
<keyword evidence="3" id="KW-0456">Lyase</keyword>
<gene>
    <name evidence="3" type="ORF">GCM10007390_48200</name>
</gene>
<dbReference type="GO" id="GO:0016829">
    <property type="term" value="F:lyase activity"/>
    <property type="evidence" value="ECO:0007669"/>
    <property type="project" value="UniProtKB-KW"/>
</dbReference>
<dbReference type="Gene3D" id="2.160.20.10">
    <property type="entry name" value="Single-stranded right-handed beta-helix, Pectin lyase-like"/>
    <property type="match status" value="2"/>
</dbReference>
<feature type="domain" description="GH141-like insertion" evidence="2">
    <location>
        <begin position="135"/>
        <end position="271"/>
    </location>
</feature>
<feature type="signal peptide" evidence="1">
    <location>
        <begin position="1"/>
        <end position="23"/>
    </location>
</feature>
<dbReference type="Pfam" id="PF21231">
    <property type="entry name" value="GH141_M"/>
    <property type="match status" value="1"/>
</dbReference>
<evidence type="ECO:0000256" key="1">
    <source>
        <dbReference type="SAM" id="SignalP"/>
    </source>
</evidence>
<dbReference type="PANTHER" id="PTHR36453">
    <property type="entry name" value="SECRETED PROTEIN-RELATED"/>
    <property type="match status" value="1"/>
</dbReference>
<dbReference type="EMBL" id="BMXF01000007">
    <property type="protein sequence ID" value="GHB86826.1"/>
    <property type="molecule type" value="Genomic_DNA"/>
</dbReference>
<sequence>MYFMIKRFTAFLLCSLAIFGSTAWGQADFYVSAQGNDNGRGTQTAPFQTIARAQRAIRELPGNQRRQDIVVQIQPGEYFLDQPLRFGPADGGSAAYRVTYRGSRDGQVLIHSGRAVTDWRPVSNQPGVHKAALPNARFRQLYVDGERAIRARYPNRGEYLESTGWDYEDRELIVLGKHPKLLESSPGLEMLLLQSWSENYLRVKSLSTYGLSFHKFTRVSFQDEESKILFNRPYPMHEPAHRLYFENARELLDAEREWYHDEANGLLYYQPPAGQDISRVGVMYPTLDTLLIVRGTAAQPVMNLHFENLDFQYSNWIYASDHGYLNAQAGQHNHRSEPNNDQYVYRPPAAVYVARAERVSFERNKFSNLGSTGIDLHHGTRHCAVVGNTFRDIAGSGVALAKFAQDPATEYHTPYNPTDTTEICYADTIANNLIERVANYYFGGVGIVAGYPSHAQITHNVVRDLPYSGISLGYGWTDRPNPMEDNYIAHNDVSDVMKLLNDGAALYTLSYQPGTRLYRNYLHDLSPPLERWQRIKYAIYCDEKTGGSAEKPFVIEENVIENVPGDLKLHQSGILSLKWAMHRASQRNGKEIVEQAGLQPKYQDLLDKSPTPKSILK</sequence>
<dbReference type="PANTHER" id="PTHR36453:SF1">
    <property type="entry name" value="RIGHT HANDED BETA HELIX DOMAIN-CONTAINING PROTEIN"/>
    <property type="match status" value="1"/>
</dbReference>
<accession>A0A8J3D838</accession>
<name>A0A8J3D838_9BACT</name>
<keyword evidence="4" id="KW-1185">Reference proteome</keyword>
<dbReference type="AlphaFoldDB" id="A0A8J3D838"/>
<feature type="chain" id="PRO_5035301489" evidence="1">
    <location>
        <begin position="24"/>
        <end position="617"/>
    </location>
</feature>
<dbReference type="SUPFAM" id="SSF51126">
    <property type="entry name" value="Pectin lyase-like"/>
    <property type="match status" value="1"/>
</dbReference>
<dbReference type="InterPro" id="IPR048482">
    <property type="entry name" value="GH141_ins"/>
</dbReference>
<reference evidence="3 4" key="1">
    <citation type="journal article" date="2014" name="Int. J. Syst. Evol. Microbiol.">
        <title>Complete genome sequence of Corynebacterium casei LMG S-19264T (=DSM 44701T), isolated from a smear-ripened cheese.</title>
        <authorList>
            <consortium name="US DOE Joint Genome Institute (JGI-PGF)"/>
            <person name="Walter F."/>
            <person name="Albersmeier A."/>
            <person name="Kalinowski J."/>
            <person name="Ruckert C."/>
        </authorList>
    </citation>
    <scope>NUCLEOTIDE SEQUENCE [LARGE SCALE GENOMIC DNA]</scope>
    <source>
        <strain evidence="3 4">KCTC 12866</strain>
    </source>
</reference>
<evidence type="ECO:0000259" key="2">
    <source>
        <dbReference type="Pfam" id="PF21231"/>
    </source>
</evidence>